<feature type="transmembrane region" description="Helical" evidence="1">
    <location>
        <begin position="173"/>
        <end position="206"/>
    </location>
</feature>
<gene>
    <name evidence="2" type="ORF">Lac1_00860</name>
</gene>
<proteinExistence type="predicted"/>
<evidence type="ECO:0000313" key="2">
    <source>
        <dbReference type="EMBL" id="BDZ75903.1"/>
    </source>
</evidence>
<evidence type="ECO:0008006" key="4">
    <source>
        <dbReference type="Google" id="ProtNLM"/>
    </source>
</evidence>
<name>A0ABN6YTL6_9FIRM</name>
<feature type="transmembrane region" description="Helical" evidence="1">
    <location>
        <begin position="12"/>
        <end position="33"/>
    </location>
</feature>
<dbReference type="RefSeq" id="WP_316265962.1">
    <property type="nucleotide sequence ID" value="NZ_AP027742.1"/>
</dbReference>
<keyword evidence="1" id="KW-0812">Transmembrane</keyword>
<protein>
    <recommendedName>
        <fullName evidence="4">ABC transporter permease</fullName>
    </recommendedName>
</protein>
<feature type="transmembrane region" description="Helical" evidence="1">
    <location>
        <begin position="78"/>
        <end position="104"/>
    </location>
</feature>
<accession>A0ABN6YTL6</accession>
<feature type="transmembrane region" description="Helical" evidence="1">
    <location>
        <begin position="139"/>
        <end position="161"/>
    </location>
</feature>
<evidence type="ECO:0000256" key="1">
    <source>
        <dbReference type="SAM" id="Phobius"/>
    </source>
</evidence>
<reference evidence="3" key="1">
    <citation type="journal article" date="2023" name="Int. J. Syst. Evol. Microbiol.">
        <title>Claveliimonas bilis gen. nov., sp. nov., deoxycholic acid-producing bacteria isolated from human faeces, and reclassification of Sellimonas monacensis Zenner et al. 2021 as Claveliimonas monacensis comb. nov.</title>
        <authorList>
            <person name="Hisatomi A."/>
            <person name="Kastawa N.W.E.P.G."/>
            <person name="Song I."/>
            <person name="Ohkuma M."/>
            <person name="Fukiya S."/>
            <person name="Sakamoto M."/>
        </authorList>
    </citation>
    <scope>NUCLEOTIDE SEQUENCE [LARGE SCALE GENOMIC DNA]</scope>
    <source>
        <strain evidence="3">12BBH14</strain>
    </source>
</reference>
<keyword evidence="1" id="KW-0472">Membrane</keyword>
<feature type="transmembrane region" description="Helical" evidence="1">
    <location>
        <begin position="212"/>
        <end position="234"/>
    </location>
</feature>
<dbReference type="EMBL" id="AP027742">
    <property type="protein sequence ID" value="BDZ75903.1"/>
    <property type="molecule type" value="Genomic_DNA"/>
</dbReference>
<dbReference type="Proteomes" id="UP001305815">
    <property type="component" value="Chromosome"/>
</dbReference>
<keyword evidence="1" id="KW-1133">Transmembrane helix</keyword>
<feature type="transmembrane region" description="Helical" evidence="1">
    <location>
        <begin position="45"/>
        <end position="66"/>
    </location>
</feature>
<sequence length="239" mass="26536">MKKILKYQCLDLSKALIIYYIVIALILAIAVVGMNIAGDKNTGGIGFSSEFFCLIVGLCLFREYFCLFMQNGVSRKKIFLGGLLTISILSLIMSIMDTLFLYIIDIISVNNVRYITLSSSLYFNFMYEANPIIKTFVDLIITFLIMLIFFSAGYLIAILFYRSAKPGKVLIAVGLPLLVVGGIPVITVCFPDIFAALFSFCLMALGISSGNPFIGMLTLAICIFVINTFSYLVMRRAEI</sequence>
<organism evidence="2 3">
    <name type="scientific">Claveliimonas bilis</name>
    <dbReference type="NCBI Taxonomy" id="3028070"/>
    <lineage>
        <taxon>Bacteria</taxon>
        <taxon>Bacillati</taxon>
        <taxon>Bacillota</taxon>
        <taxon>Clostridia</taxon>
        <taxon>Lachnospirales</taxon>
        <taxon>Lachnospiraceae</taxon>
        <taxon>Claveliimonas</taxon>
    </lineage>
</organism>
<keyword evidence="3" id="KW-1185">Reference proteome</keyword>
<evidence type="ECO:0000313" key="3">
    <source>
        <dbReference type="Proteomes" id="UP001305815"/>
    </source>
</evidence>